<evidence type="ECO:0000313" key="1">
    <source>
        <dbReference type="EMBL" id="MFD2235795.1"/>
    </source>
</evidence>
<dbReference type="Proteomes" id="UP001597296">
    <property type="component" value="Unassembled WGS sequence"/>
</dbReference>
<keyword evidence="2" id="KW-1185">Reference proteome</keyword>
<dbReference type="RefSeq" id="WP_377319287.1">
    <property type="nucleotide sequence ID" value="NZ_JBHUIY010000084.1"/>
</dbReference>
<dbReference type="InterPro" id="IPR010862">
    <property type="entry name" value="DUF1493"/>
</dbReference>
<protein>
    <submittedName>
        <fullName evidence="1">DUF1493 family protein</fullName>
    </submittedName>
</protein>
<sequence length="103" mass="11811">MNTREALFSIVADIAGSRPPISDSSKLCQDLSIMGDDAHELLTRIIEHFGTRFEGFDFQTYFPNETEAAFWHIGRRLGWRPAKKEITVGHLLAVIERGYWFNP</sequence>
<evidence type="ECO:0000313" key="2">
    <source>
        <dbReference type="Proteomes" id="UP001597296"/>
    </source>
</evidence>
<gene>
    <name evidence="1" type="ORF">ACFSNB_18555</name>
</gene>
<organism evidence="1 2">
    <name type="scientific">Phaeospirillum tilakii</name>
    <dbReference type="NCBI Taxonomy" id="741673"/>
    <lineage>
        <taxon>Bacteria</taxon>
        <taxon>Pseudomonadati</taxon>
        <taxon>Pseudomonadota</taxon>
        <taxon>Alphaproteobacteria</taxon>
        <taxon>Rhodospirillales</taxon>
        <taxon>Rhodospirillaceae</taxon>
        <taxon>Phaeospirillum</taxon>
    </lineage>
</organism>
<comment type="caution">
    <text evidence="1">The sequence shown here is derived from an EMBL/GenBank/DDBJ whole genome shotgun (WGS) entry which is preliminary data.</text>
</comment>
<name>A0ABW5CI90_9PROT</name>
<reference evidence="2" key="1">
    <citation type="journal article" date="2019" name="Int. J. Syst. Evol. Microbiol.">
        <title>The Global Catalogue of Microorganisms (GCM) 10K type strain sequencing project: providing services to taxonomists for standard genome sequencing and annotation.</title>
        <authorList>
            <consortium name="The Broad Institute Genomics Platform"/>
            <consortium name="The Broad Institute Genome Sequencing Center for Infectious Disease"/>
            <person name="Wu L."/>
            <person name="Ma J."/>
        </authorList>
    </citation>
    <scope>NUCLEOTIDE SEQUENCE [LARGE SCALE GENOMIC DNA]</scope>
    <source>
        <strain evidence="2">KCTC 15012</strain>
    </source>
</reference>
<accession>A0ABW5CI90</accession>
<proteinExistence type="predicted"/>
<dbReference type="EMBL" id="JBHUIY010000084">
    <property type="protein sequence ID" value="MFD2235795.1"/>
    <property type="molecule type" value="Genomic_DNA"/>
</dbReference>
<dbReference type="Pfam" id="PF07377">
    <property type="entry name" value="DUF1493"/>
    <property type="match status" value="1"/>
</dbReference>